<organism evidence="2 3">
    <name type="scientific">Ancylomarina euxinus</name>
    <dbReference type="NCBI Taxonomy" id="2283627"/>
    <lineage>
        <taxon>Bacteria</taxon>
        <taxon>Pseudomonadati</taxon>
        <taxon>Bacteroidota</taxon>
        <taxon>Bacteroidia</taxon>
        <taxon>Marinilabiliales</taxon>
        <taxon>Marinifilaceae</taxon>
        <taxon>Ancylomarina</taxon>
    </lineage>
</organism>
<dbReference type="GO" id="GO:0016787">
    <property type="term" value="F:hydrolase activity"/>
    <property type="evidence" value="ECO:0007669"/>
    <property type="project" value="InterPro"/>
</dbReference>
<dbReference type="RefSeq" id="WP_125031071.1">
    <property type="nucleotide sequence ID" value="NZ_JAPXVP010000010.1"/>
</dbReference>
<comment type="caution">
    <text evidence="2">The sequence shown here is derived from an EMBL/GenBank/DDBJ whole genome shotgun (WGS) entry which is preliminary data.</text>
</comment>
<protein>
    <recommendedName>
        <fullName evidence="1">Amidohydrolase-related domain-containing protein</fullName>
    </recommendedName>
</protein>
<dbReference type="EMBL" id="QQWG01000011">
    <property type="protein sequence ID" value="RRG20669.1"/>
    <property type="molecule type" value="Genomic_DNA"/>
</dbReference>
<proteinExistence type="predicted"/>
<dbReference type="OrthoDB" id="9807210at2"/>
<evidence type="ECO:0000313" key="2">
    <source>
        <dbReference type="EMBL" id="RRG20669.1"/>
    </source>
</evidence>
<evidence type="ECO:0000313" key="3">
    <source>
        <dbReference type="Proteomes" id="UP000285794"/>
    </source>
</evidence>
<feature type="domain" description="Amidohydrolase-related" evidence="1">
    <location>
        <begin position="159"/>
        <end position="230"/>
    </location>
</feature>
<dbReference type="InterPro" id="IPR006680">
    <property type="entry name" value="Amidohydro-rel"/>
</dbReference>
<name>A0A425XZH9_9BACT</name>
<gene>
    <name evidence="2" type="ORF">DWB61_11685</name>
</gene>
<dbReference type="Proteomes" id="UP000285794">
    <property type="component" value="Unassembled WGS sequence"/>
</dbReference>
<reference evidence="2 3" key="1">
    <citation type="submission" date="2018-07" db="EMBL/GenBank/DDBJ databases">
        <title>Draft genome sequence of Ancylomarina sp. M1P.</title>
        <authorList>
            <person name="Yadav S."/>
            <person name="Villanueva L."/>
            <person name="Damste J.S.S."/>
        </authorList>
    </citation>
    <scope>NUCLEOTIDE SEQUENCE [LARGE SCALE GENOMIC DNA]</scope>
    <source>
        <strain evidence="2 3">M1P</strain>
    </source>
</reference>
<keyword evidence="3" id="KW-1185">Reference proteome</keyword>
<dbReference type="Gene3D" id="3.20.20.140">
    <property type="entry name" value="Metal-dependent hydrolases"/>
    <property type="match status" value="1"/>
</dbReference>
<accession>A0A425XZH9</accession>
<dbReference type="Pfam" id="PF01979">
    <property type="entry name" value="Amidohydro_1"/>
    <property type="match status" value="1"/>
</dbReference>
<evidence type="ECO:0000259" key="1">
    <source>
        <dbReference type="Pfam" id="PF01979"/>
    </source>
</evidence>
<sequence length="250" mass="27557">MRKISASYIISNVGVPLKNGILVLNDDNSVAELIDRKGSVKEIQDLEYYSGVLVPGFVDVFTFLSWPDMNTGSIKSNDLSKLPLGELGDIQMIQKAINHLEAFGTKGAADFFPSQKSHDLKINSKLIIRDIHDISGIYTSKLFSEFSSTVLGRLFPNNISSDKAFCIGTGSLSSHLKLSVFEELKYLKTIKTDLSLEQQIKWACLNGADALGFDQLGSFEVGKKPGVNLITHLDYDNFCLKSDSKLKVIV</sequence>
<dbReference type="AlphaFoldDB" id="A0A425XZH9"/>